<dbReference type="EMBL" id="CANL01000078">
    <property type="protein sequence ID" value="CCM65760.1"/>
    <property type="molecule type" value="Genomic_DNA"/>
</dbReference>
<keyword evidence="2" id="KW-1185">Reference proteome</keyword>
<comment type="caution">
    <text evidence="1">The sequence shown here is derived from an EMBL/GenBank/DDBJ whole genome shotgun (WGS) entry which is preliminary data.</text>
</comment>
<dbReference type="AlphaFoldDB" id="R4Z4Y9"/>
<dbReference type="STRING" id="1229780.BN381_80290"/>
<name>R4Z4Y9_9ACTN</name>
<evidence type="ECO:0000313" key="1">
    <source>
        <dbReference type="EMBL" id="CCM65760.1"/>
    </source>
</evidence>
<accession>R4Z4Y9</accession>
<evidence type="ECO:0000313" key="2">
    <source>
        <dbReference type="Proteomes" id="UP000018291"/>
    </source>
</evidence>
<organism evidence="1 2">
    <name type="scientific">Candidatus Neomicrothrix parvicella RN1</name>
    <dbReference type="NCBI Taxonomy" id="1229780"/>
    <lineage>
        <taxon>Bacteria</taxon>
        <taxon>Bacillati</taxon>
        <taxon>Actinomycetota</taxon>
        <taxon>Acidimicrobiia</taxon>
        <taxon>Acidimicrobiales</taxon>
        <taxon>Microthrixaceae</taxon>
        <taxon>Candidatus Neomicrothrix</taxon>
    </lineage>
</organism>
<proteinExistence type="predicted"/>
<gene>
    <name evidence="1" type="ORF">BN381_80290</name>
</gene>
<dbReference type="Proteomes" id="UP000018291">
    <property type="component" value="Unassembled WGS sequence"/>
</dbReference>
<reference evidence="1 2" key="1">
    <citation type="journal article" date="2013" name="ISME J.">
        <title>Metabolic model for the filamentous 'Candidatus Microthrix parvicella' based on genomic and metagenomic analyses.</title>
        <authorList>
            <person name="Jon McIlroy S."/>
            <person name="Kristiansen R."/>
            <person name="Albertsen M."/>
            <person name="Michael Karst S."/>
            <person name="Rossetti S."/>
            <person name="Lund Nielsen J."/>
            <person name="Tandoi V."/>
            <person name="James Seviour R."/>
            <person name="Nielsen P.H."/>
        </authorList>
    </citation>
    <scope>NUCLEOTIDE SEQUENCE [LARGE SCALE GENOMIC DNA]</scope>
    <source>
        <strain evidence="1 2">RN1</strain>
    </source>
</reference>
<sequence>MVNGPFFEIGRSVRQCACKAHEAQGLFASDPAHPPCRSTQCVVRWFVDDGNLKWPTWYRRNGGGQVVSSALR</sequence>
<dbReference type="HOGENOM" id="CLU_2714884_0_0_11"/>
<protein>
    <submittedName>
        <fullName evidence="1">Uncharacterized protein</fullName>
    </submittedName>
</protein>